<evidence type="ECO:0000313" key="4">
    <source>
        <dbReference type="Proteomes" id="UP000522688"/>
    </source>
</evidence>
<dbReference type="Gene3D" id="3.40.50.1110">
    <property type="entry name" value="SGNH hydrolase"/>
    <property type="match status" value="1"/>
</dbReference>
<comment type="caution">
    <text evidence="3">The sequence shown here is derived from an EMBL/GenBank/DDBJ whole genome shotgun (WGS) entry which is preliminary data.</text>
</comment>
<evidence type="ECO:0000259" key="2">
    <source>
        <dbReference type="Pfam" id="PF13472"/>
    </source>
</evidence>
<sequence>MPIVDLGSIRGPEGPQGARGLPGLTAVPTDQGLADYIRAGKDSKTGQALDLAPLLDKPTILSNSRRVYTINNGPWGAALGAVRDGIRDARILVVSDSTGQGVGGSSMDSFPQRTSWPSFLAQLMDDLVVPTAHGLGIPKSNSSAQPYDTRWTLGAGWAAGATYVGFGGKQTNYVAAPGSGALVYNDPRVYANTYDIYYAVSNNATYGQLTAVATGGGTNTVQTGSQSVREIRKMTVVAGSASGNNVVQITNSGSAGNVTIVGIEPRLSSQKKVIVGNASVSGSTTSDWVAYHDNTVTNGWNAFSYMSAYQPDLVIIDLGINDAIPSAQASVETYTANIRQLITAAESAGASVVLKSMIPSVAARAAREAQYVAALDSLRYPFVDLFNRYGSYEKTSAEGWMADDVHGNDRIYQDEGRYMLQALIMSPMSLAAKSVTIPALPALPVEGWSERWRADQIPLTVGSDVRAFMSVARTALKPESTWTPPTLAIGDGGRKVVRFNGTTDGLSLAATRTQPHTVVVLGRLRAISTAANNGIVGAGQSAGSRSSLFVSTDGKLVINAGVSLTNPAAVPTTTQVFIGVFNGNNSVAGLTGADTAGAAGSEGATAMYVGRLGNTGMAQLDVEEIIIYPRGLSSAERTSLTAALAALAK</sequence>
<feature type="region of interest" description="Disordered" evidence="1">
    <location>
        <begin position="1"/>
        <end position="24"/>
    </location>
</feature>
<dbReference type="Proteomes" id="UP000522688">
    <property type="component" value="Unassembled WGS sequence"/>
</dbReference>
<dbReference type="RefSeq" id="WP_167627268.1">
    <property type="nucleotide sequence ID" value="NZ_BAAAHR010000002.1"/>
</dbReference>
<feature type="domain" description="SGNH hydrolase-type esterase" evidence="2">
    <location>
        <begin position="262"/>
        <end position="413"/>
    </location>
</feature>
<dbReference type="InterPro" id="IPR013830">
    <property type="entry name" value="SGNH_hydro"/>
</dbReference>
<dbReference type="Pfam" id="PF13472">
    <property type="entry name" value="Lipase_GDSL_2"/>
    <property type="match status" value="1"/>
</dbReference>
<accession>A0A7W3JH16</accession>
<dbReference type="InterPro" id="IPR036514">
    <property type="entry name" value="SGNH_hydro_sf"/>
</dbReference>
<dbReference type="EMBL" id="JACGWW010000001">
    <property type="protein sequence ID" value="MBA8812659.1"/>
    <property type="molecule type" value="Genomic_DNA"/>
</dbReference>
<gene>
    <name evidence="3" type="ORF">FB463_000883</name>
</gene>
<organism evidence="3 4">
    <name type="scientific">Frigoribacterium faeni</name>
    <dbReference type="NCBI Taxonomy" id="145483"/>
    <lineage>
        <taxon>Bacteria</taxon>
        <taxon>Bacillati</taxon>
        <taxon>Actinomycetota</taxon>
        <taxon>Actinomycetes</taxon>
        <taxon>Micrococcales</taxon>
        <taxon>Microbacteriaceae</taxon>
        <taxon>Frigoribacterium</taxon>
    </lineage>
</organism>
<name>A0A7W3JH16_9MICO</name>
<reference evidence="3 4" key="1">
    <citation type="submission" date="2020-07" db="EMBL/GenBank/DDBJ databases">
        <title>Sequencing the genomes of 1000 actinobacteria strains.</title>
        <authorList>
            <person name="Klenk H.-P."/>
        </authorList>
    </citation>
    <scope>NUCLEOTIDE SEQUENCE [LARGE SCALE GENOMIC DNA]</scope>
    <source>
        <strain evidence="3 4">DSM 10309</strain>
    </source>
</reference>
<proteinExistence type="predicted"/>
<protein>
    <submittedName>
        <fullName evidence="3">Lysophospholipase L1-like esterase</fullName>
    </submittedName>
</protein>
<evidence type="ECO:0000256" key="1">
    <source>
        <dbReference type="SAM" id="MobiDB-lite"/>
    </source>
</evidence>
<dbReference type="CDD" id="cd00229">
    <property type="entry name" value="SGNH_hydrolase"/>
    <property type="match status" value="1"/>
</dbReference>
<dbReference type="SUPFAM" id="SSF52266">
    <property type="entry name" value="SGNH hydrolase"/>
    <property type="match status" value="1"/>
</dbReference>
<evidence type="ECO:0000313" key="3">
    <source>
        <dbReference type="EMBL" id="MBA8812659.1"/>
    </source>
</evidence>
<dbReference type="AlphaFoldDB" id="A0A7W3JH16"/>